<dbReference type="GO" id="GO:0016485">
    <property type="term" value="P:protein processing"/>
    <property type="evidence" value="ECO:0007669"/>
    <property type="project" value="UniProtKB-ARBA"/>
</dbReference>
<dbReference type="EMBL" id="JAVEPI010000001">
    <property type="protein sequence ID" value="KAK1445012.1"/>
    <property type="molecule type" value="Genomic_DNA"/>
</dbReference>
<evidence type="ECO:0000313" key="10">
    <source>
        <dbReference type="EMBL" id="KAK1445012.1"/>
    </source>
</evidence>
<dbReference type="GO" id="GO:0004190">
    <property type="term" value="F:aspartic-type endopeptidase activity"/>
    <property type="evidence" value="ECO:0007669"/>
    <property type="project" value="UniProtKB-KW"/>
</dbReference>
<dbReference type="InterPro" id="IPR033121">
    <property type="entry name" value="PEPTIDASE_A1"/>
</dbReference>
<dbReference type="InterPro" id="IPR001461">
    <property type="entry name" value="Aspartic_peptidase_A1"/>
</dbReference>
<feature type="active site" evidence="5">
    <location>
        <position position="208"/>
    </location>
</feature>
<evidence type="ECO:0000256" key="3">
    <source>
        <dbReference type="ARBA" id="ARBA00022750"/>
    </source>
</evidence>
<accession>A0AAD8PH05</accession>
<feature type="domain" description="Peptidase A1" evidence="9">
    <location>
        <begin position="190"/>
        <end position="564"/>
    </location>
</feature>
<proteinExistence type="inferred from homology"/>
<comment type="similarity">
    <text evidence="1">Belongs to the peptidase A1 family.</text>
</comment>
<dbReference type="FunFam" id="2.40.70.10:FF:000115">
    <property type="entry name" value="Lysosomal aspartic protease"/>
    <property type="match status" value="1"/>
</dbReference>
<evidence type="ECO:0000256" key="2">
    <source>
        <dbReference type="ARBA" id="ARBA00022670"/>
    </source>
</evidence>
<evidence type="ECO:0000256" key="6">
    <source>
        <dbReference type="PIRSR" id="PIRSR601461-2"/>
    </source>
</evidence>
<dbReference type="Pfam" id="PF00026">
    <property type="entry name" value="Asp"/>
    <property type="match status" value="1"/>
</dbReference>
<organism evidence="10 11">
    <name type="scientific">Babesia gibsoni</name>
    <dbReference type="NCBI Taxonomy" id="33632"/>
    <lineage>
        <taxon>Eukaryota</taxon>
        <taxon>Sar</taxon>
        <taxon>Alveolata</taxon>
        <taxon>Apicomplexa</taxon>
        <taxon>Aconoidasida</taxon>
        <taxon>Piroplasmida</taxon>
        <taxon>Babesiidae</taxon>
        <taxon>Babesia</taxon>
    </lineage>
</organism>
<dbReference type="AlphaFoldDB" id="A0AAD8PH05"/>
<keyword evidence="6" id="KW-1015">Disulfide bond</keyword>
<evidence type="ECO:0000259" key="9">
    <source>
        <dbReference type="PROSITE" id="PS51767"/>
    </source>
</evidence>
<sequence>MRISVLCLLSFTHLICQCVDSFGSSSHLSSVLRDSECQDIHSVIIDAYDGVDGGGSDSLKAANLTGYTQALNNSLRFRYPRMLTSQLFMKPKVSIPLHRFSYMQKKYGEKQKGVNVINHDDNMLTVSDAKDQKSSFVSTDYTSASQTQNNAFINADATNTSGGDILPTPATDLEEQRLKQFLLNFENNQYFGEIDVGTPPKKFVVVFDTGSSQLWIPSNECSSNGCKAHRQFDRKASSTFNDLLNGNSGINAYIQYGTGDCVLELASDTVRIGSLEVQNQSIGLATYESEHPFGDLPFDGLVGLGFPDSTSARDHKVLPLFDNIVNQRLLNRNLIAFYMSRNHKQPGFLSFGSIDPSYVLPGHKPWWFPVVSTDFWEIEMDSILINGVPLKMPGKYNAAIDTGSSLISGPSEVVAPLIESMRLSEDCSNMKSMPIISFVFVDMLGRKVKFDLSPDDYIEIEDENGDFAMISENPQTAGSSEAGGGIIDNGNKDVSQNGDAEKVINAGAPAETTHIPAGGYHKCVVGIIPMDVPKPKGPLFVMGVNFINRYMAIFDRDSMVVGLVPSAHNVDDSAEQEKLKENFEIHTVESNRSVGAKVAFFSALIAVIIVPIVYLAFWHPQYDISP</sequence>
<feature type="transmembrane region" description="Helical" evidence="7">
    <location>
        <begin position="598"/>
        <end position="617"/>
    </location>
</feature>
<comment type="caution">
    <text evidence="10">The sequence shown here is derived from an EMBL/GenBank/DDBJ whole genome shotgun (WGS) entry which is preliminary data.</text>
</comment>
<protein>
    <submittedName>
        <fullName evidence="10">Aspartic peptidase A1 family protein</fullName>
    </submittedName>
</protein>
<dbReference type="Gene3D" id="2.40.70.10">
    <property type="entry name" value="Acid Proteases"/>
    <property type="match status" value="2"/>
</dbReference>
<keyword evidence="11" id="KW-1185">Reference proteome</keyword>
<gene>
    <name evidence="10" type="ORF">BgAZ_109180</name>
</gene>
<dbReference type="PRINTS" id="PR00792">
    <property type="entry name" value="PEPSIN"/>
</dbReference>
<evidence type="ECO:0000313" key="11">
    <source>
        <dbReference type="Proteomes" id="UP001230268"/>
    </source>
</evidence>
<dbReference type="SUPFAM" id="SSF50630">
    <property type="entry name" value="Acid proteases"/>
    <property type="match status" value="1"/>
</dbReference>
<keyword evidence="7" id="KW-0812">Transmembrane</keyword>
<keyword evidence="8" id="KW-0732">Signal</keyword>
<keyword evidence="4" id="KW-0378">Hydrolase</keyword>
<feature type="disulfide bond" evidence="6">
    <location>
        <begin position="221"/>
        <end position="226"/>
    </location>
</feature>
<dbReference type="InterPro" id="IPR021109">
    <property type="entry name" value="Peptidase_aspartic_dom_sf"/>
</dbReference>
<evidence type="ECO:0000256" key="8">
    <source>
        <dbReference type="SAM" id="SignalP"/>
    </source>
</evidence>
<dbReference type="PROSITE" id="PS51767">
    <property type="entry name" value="PEPTIDASE_A1"/>
    <property type="match status" value="1"/>
</dbReference>
<feature type="signal peptide" evidence="8">
    <location>
        <begin position="1"/>
        <end position="21"/>
    </location>
</feature>
<dbReference type="PANTHER" id="PTHR47966">
    <property type="entry name" value="BETA-SITE APP-CLEAVING ENZYME, ISOFORM A-RELATED"/>
    <property type="match status" value="1"/>
</dbReference>
<evidence type="ECO:0000256" key="1">
    <source>
        <dbReference type="ARBA" id="ARBA00007447"/>
    </source>
</evidence>
<keyword evidence="3" id="KW-0064">Aspartyl protease</keyword>
<reference evidence="10" key="1">
    <citation type="submission" date="2023-08" db="EMBL/GenBank/DDBJ databases">
        <title>Draft sequence of the Babesia gibsoni genome.</title>
        <authorList>
            <person name="Yamagishi J.Y."/>
            <person name="Xuan X.X."/>
        </authorList>
    </citation>
    <scope>NUCLEOTIDE SEQUENCE</scope>
    <source>
        <strain evidence="10">Azabu</strain>
    </source>
</reference>
<evidence type="ECO:0000256" key="7">
    <source>
        <dbReference type="SAM" id="Phobius"/>
    </source>
</evidence>
<dbReference type="Proteomes" id="UP001230268">
    <property type="component" value="Unassembled WGS sequence"/>
</dbReference>
<keyword evidence="7" id="KW-0472">Membrane</keyword>
<keyword evidence="7" id="KW-1133">Transmembrane helix</keyword>
<name>A0AAD8PH05_BABGI</name>
<evidence type="ECO:0000256" key="5">
    <source>
        <dbReference type="PIRSR" id="PIRSR601461-1"/>
    </source>
</evidence>
<evidence type="ECO:0000256" key="4">
    <source>
        <dbReference type="ARBA" id="ARBA00022801"/>
    </source>
</evidence>
<feature type="chain" id="PRO_5042059170" evidence="8">
    <location>
        <begin position="22"/>
        <end position="626"/>
    </location>
</feature>
<feature type="active site" evidence="5">
    <location>
        <position position="401"/>
    </location>
</feature>
<dbReference type="PANTHER" id="PTHR47966:SF51">
    <property type="entry name" value="BETA-SITE APP-CLEAVING ENZYME, ISOFORM A-RELATED"/>
    <property type="match status" value="1"/>
</dbReference>
<keyword evidence="2" id="KW-0645">Protease</keyword>